<evidence type="ECO:0000256" key="1">
    <source>
        <dbReference type="SAM" id="MobiDB-lite"/>
    </source>
</evidence>
<gene>
    <name evidence="2" type="primary">csp1</name>
    <name evidence="2" type="ORF">CUTER_10415</name>
</gene>
<dbReference type="RefSeq" id="WP_047260335.1">
    <property type="nucleotide sequence ID" value="NZ_CP011546.1"/>
</dbReference>
<accession>A0A0G3HLN8</accession>
<keyword evidence="3" id="KW-1185">Reference proteome</keyword>
<dbReference type="SUPFAM" id="SSF53474">
    <property type="entry name" value="alpha/beta-Hydrolases"/>
    <property type="match status" value="1"/>
</dbReference>
<dbReference type="Proteomes" id="UP000035548">
    <property type="component" value="Chromosome"/>
</dbReference>
<name>A0A0G3HLN8_9CORY</name>
<dbReference type="PATRIC" id="fig|1072256.5.peg.2048"/>
<dbReference type="PANTHER" id="PTHR48098:SF1">
    <property type="entry name" value="DIACYLGLYCEROL ACYLTRANSFERASE_MYCOLYLTRANSFERASE AG85A"/>
    <property type="match status" value="1"/>
</dbReference>
<organism evidence="2 3">
    <name type="scientific">Corynebacterium uterequi</name>
    <dbReference type="NCBI Taxonomy" id="1072256"/>
    <lineage>
        <taxon>Bacteria</taxon>
        <taxon>Bacillati</taxon>
        <taxon>Actinomycetota</taxon>
        <taxon>Actinomycetes</taxon>
        <taxon>Mycobacteriales</taxon>
        <taxon>Corynebacteriaceae</taxon>
        <taxon>Corynebacterium</taxon>
    </lineage>
</organism>
<protein>
    <submittedName>
        <fullName evidence="2">Putative esterase</fullName>
    </submittedName>
</protein>
<dbReference type="Gene3D" id="3.40.50.1820">
    <property type="entry name" value="alpha/beta hydrolase"/>
    <property type="match status" value="1"/>
</dbReference>
<dbReference type="Pfam" id="PF08310">
    <property type="entry name" value="LGFP"/>
    <property type="match status" value="4"/>
</dbReference>
<dbReference type="AlphaFoldDB" id="A0A0G3HLN8"/>
<dbReference type="InterPro" id="IPR013207">
    <property type="entry name" value="LGFP"/>
</dbReference>
<reference evidence="2 3" key="1">
    <citation type="journal article" date="2015" name="Genome Announc.">
        <title>Virulence Factor Genes Detected in the Complete Genome Sequence of Corynebacterium uterequi DSM 45634, Isolated from the Uterus of a Maiden Mare.</title>
        <authorList>
            <person name="Ruckert C."/>
            <person name="Kriete M."/>
            <person name="Jaenicke S."/>
            <person name="Winkler A."/>
            <person name="Tauch A."/>
        </authorList>
    </citation>
    <scope>NUCLEOTIDE SEQUENCE [LARGE SCALE GENOMIC DNA]</scope>
    <source>
        <strain evidence="2 3">DSM 45634</strain>
    </source>
</reference>
<dbReference type="STRING" id="1072256.CUTER_10415"/>
<feature type="compositionally biased region" description="Polar residues" evidence="1">
    <location>
        <begin position="52"/>
        <end position="70"/>
    </location>
</feature>
<dbReference type="GO" id="GO:0016747">
    <property type="term" value="F:acyltransferase activity, transferring groups other than amino-acyl groups"/>
    <property type="evidence" value="ECO:0007669"/>
    <property type="project" value="TreeGrafter"/>
</dbReference>
<reference evidence="3" key="2">
    <citation type="submission" date="2015-05" db="EMBL/GenBank/DDBJ databases">
        <title>Complete genome sequence of Corynebacterium uterequi DSM 45634, isolated from the uterus of a maiden mare.</title>
        <authorList>
            <person name="Ruckert C."/>
            <person name="Albersmeier A."/>
            <person name="Winkler A."/>
            <person name="Tauch A."/>
        </authorList>
    </citation>
    <scope>NUCLEOTIDE SEQUENCE [LARGE SCALE GENOMIC DNA]</scope>
    <source>
        <strain evidence="3">DSM 45634</strain>
    </source>
</reference>
<proteinExistence type="predicted"/>
<dbReference type="KEGG" id="cut:CUTER_10415"/>
<dbReference type="PANTHER" id="PTHR48098">
    <property type="entry name" value="ENTEROCHELIN ESTERASE-RELATED"/>
    <property type="match status" value="1"/>
</dbReference>
<evidence type="ECO:0000313" key="2">
    <source>
        <dbReference type="EMBL" id="AKK12047.1"/>
    </source>
</evidence>
<dbReference type="OrthoDB" id="4527292at2"/>
<dbReference type="InterPro" id="IPR000801">
    <property type="entry name" value="Esterase-like"/>
</dbReference>
<dbReference type="InterPro" id="IPR029058">
    <property type="entry name" value="AB_hydrolase_fold"/>
</dbReference>
<feature type="region of interest" description="Disordered" evidence="1">
    <location>
        <begin position="52"/>
        <end position="75"/>
    </location>
</feature>
<dbReference type="InterPro" id="IPR050583">
    <property type="entry name" value="Mycobacterial_A85_antigen"/>
</dbReference>
<evidence type="ECO:0000313" key="3">
    <source>
        <dbReference type="Proteomes" id="UP000035548"/>
    </source>
</evidence>
<sequence length="657" mass="69750">MSTDHATSSRANRVRYRSPRRALALAVACGVALGAFAVPGIGVGPAAPTLHAQESAQSPTTHTFQTNPANLPSAPITGLPEGVKVNRIEWITPHHIAIFIQSAAMPDKEMQVQMLLARDWYANPSLEFPELWALDGLRARDDVSGWITDTNIAQQYADRNVNVILPIGGFGSFYTDWEQPDPKHGVQYKWESFLIDELAPILDQGFRGNGTRGVMGLSMGATGAMNLAQRHPDMFNFVGAFSGYLDTTTPGMPGAIKAAMEEADGWSAEAMWGPITEPPGETWKAHDPKLGVGQLKGKTIYISAGTGRDDFGMAGSLAKAPANAAGKGLEIVSRLSSQTFLEYAEDAGVDVIAKFRPSGVHTWDYWQFEVTEAWPHIADALKLAPTDRAVECAPQDDAAKAAEDAGLGACITGAYSVADGSMQEFRQGRVYSSPDRGTHALIGAIDTVYTAAGGPVGRLGFPVSGELPLPDGVGRVANFEHGSIVWHPDTGAHIVASNLIDYWMKNGIETGPLGYPTAGVEELDAPGTAVQQFQHGAIFTRPDGSFAVVPAGPIADKYAELGGPASPLGFPTSAKKAIKGGEVQEFEHGNIYFSEETGAHSIAYGDVFDHWGAAGFEEGPWGLPTSDLSPIPAGGLTIDFQGGTLSQVNGVIKEEKR</sequence>
<dbReference type="Pfam" id="PF00756">
    <property type="entry name" value="Esterase"/>
    <property type="match status" value="1"/>
</dbReference>
<dbReference type="EMBL" id="CP011546">
    <property type="protein sequence ID" value="AKK12047.1"/>
    <property type="molecule type" value="Genomic_DNA"/>
</dbReference>